<feature type="repeat" description="RCC1" evidence="2">
    <location>
        <begin position="223"/>
        <end position="278"/>
    </location>
</feature>
<dbReference type="InterPro" id="IPR051210">
    <property type="entry name" value="Ub_ligase/GEF_domain"/>
</dbReference>
<keyword evidence="4" id="KW-1185">Reference proteome</keyword>
<dbReference type="PROSITE" id="PS50012">
    <property type="entry name" value="RCC1_3"/>
    <property type="match status" value="1"/>
</dbReference>
<reference evidence="3 4" key="1">
    <citation type="submission" date="2023-11" db="EMBL/GenBank/DDBJ databases">
        <title>An acidophilic fungus is an integral part of prey digestion in a carnivorous sundew plant.</title>
        <authorList>
            <person name="Tsai I.J."/>
        </authorList>
    </citation>
    <scope>NUCLEOTIDE SEQUENCE [LARGE SCALE GENOMIC DNA]</scope>
    <source>
        <strain evidence="3">169a</strain>
    </source>
</reference>
<evidence type="ECO:0000256" key="2">
    <source>
        <dbReference type="PROSITE-ProRule" id="PRU00235"/>
    </source>
</evidence>
<organism evidence="3 4">
    <name type="scientific">Acrodontium crateriforme</name>
    <dbReference type="NCBI Taxonomy" id="150365"/>
    <lineage>
        <taxon>Eukaryota</taxon>
        <taxon>Fungi</taxon>
        <taxon>Dikarya</taxon>
        <taxon>Ascomycota</taxon>
        <taxon>Pezizomycotina</taxon>
        <taxon>Dothideomycetes</taxon>
        <taxon>Dothideomycetidae</taxon>
        <taxon>Mycosphaerellales</taxon>
        <taxon>Teratosphaeriaceae</taxon>
        <taxon>Acrodontium</taxon>
    </lineage>
</organism>
<evidence type="ECO:0000313" key="4">
    <source>
        <dbReference type="Proteomes" id="UP001303373"/>
    </source>
</evidence>
<name>A0AAQ3MC29_9PEZI</name>
<dbReference type="Pfam" id="PF00415">
    <property type="entry name" value="RCC1"/>
    <property type="match status" value="1"/>
</dbReference>
<dbReference type="PANTHER" id="PTHR22870:SF408">
    <property type="entry name" value="OS09G0560450 PROTEIN"/>
    <property type="match status" value="1"/>
</dbReference>
<evidence type="ECO:0000313" key="3">
    <source>
        <dbReference type="EMBL" id="WPH04957.1"/>
    </source>
</evidence>
<dbReference type="SUPFAM" id="SSF50985">
    <property type="entry name" value="RCC1/BLIP-II"/>
    <property type="match status" value="1"/>
</dbReference>
<accession>A0AAQ3MC29</accession>
<sequence length="386" mass="41323">MESDKKENSSSKRARETPFEARNIFAAGFNALGQLDPSHKGDIRSLQRIDQALPQAENGDFGVFFAGWGSAVFKSSHLLICRGAWTYSQDIVNEITGAGPRISFGDHNGMIGCLDDDGGLYVLPESSTTGKNIKPLIFESVPDCPRLGLIALAGNDQVAITFQQAPKSNLCHIAEFGNIKKFLEWYRDPSREGNYPSQHHMIPGRPKQLLANAATFTLLMEDGNCFTWGDSRHQTLGRPINGEHSIPADKPGILDALAGLNIVQVATGGWMNAALSQDGAAYLWGSGSPGSEHILDCLREVGTGEIALVNVCEDSAEPLDILDIAVGNGHAAVIAESGRVFVSGDNSNGQLGVGSIDDFISNWQEVERIGGAKSIVCGPKATFVIM</sequence>
<keyword evidence="1" id="KW-0677">Repeat</keyword>
<dbReference type="PANTHER" id="PTHR22870">
    <property type="entry name" value="REGULATOR OF CHROMOSOME CONDENSATION"/>
    <property type="match status" value="1"/>
</dbReference>
<dbReference type="Gene3D" id="2.130.10.30">
    <property type="entry name" value="Regulator of chromosome condensation 1/beta-lactamase-inhibitor protein II"/>
    <property type="match status" value="1"/>
</dbReference>
<dbReference type="AlphaFoldDB" id="A0AAQ3MC29"/>
<evidence type="ECO:0000256" key="1">
    <source>
        <dbReference type="ARBA" id="ARBA00022737"/>
    </source>
</evidence>
<protein>
    <submittedName>
        <fullName evidence="3">Uncharacterized protein</fullName>
    </submittedName>
</protein>
<gene>
    <name evidence="3" type="ORF">R9X50_00785400</name>
</gene>
<dbReference type="Pfam" id="PF13540">
    <property type="entry name" value="RCC1_2"/>
    <property type="match status" value="1"/>
</dbReference>
<dbReference type="InterPro" id="IPR000408">
    <property type="entry name" value="Reg_chr_condens"/>
</dbReference>
<dbReference type="InterPro" id="IPR009091">
    <property type="entry name" value="RCC1/BLIP-II"/>
</dbReference>
<dbReference type="Proteomes" id="UP001303373">
    <property type="component" value="Chromosome 14"/>
</dbReference>
<dbReference type="EMBL" id="CP138593">
    <property type="protein sequence ID" value="WPH04957.1"/>
    <property type="molecule type" value="Genomic_DNA"/>
</dbReference>
<proteinExistence type="predicted"/>